<name>A0A9P3UG22_KLEVA</name>
<sequence length="71" mass="7739">MSGIPHGMIPPVGPRKRSAAGQDSRFRSGFTARWRLALYRAYMLTGPGMSGIPRGVISLCRPAQAQRRRAG</sequence>
<proteinExistence type="predicted"/>
<reference evidence="2" key="1">
    <citation type="journal article" date="2022" name="J. Appl. Microbiol.">
        <title>PCR-based ORF typing of Klebsiella pneumoniae for rapid identification of global clones and transmission events.</title>
        <authorList>
            <person name="Nonogaki R."/>
            <person name="Iijima A."/>
            <person name="Kawamura K."/>
            <person name="Kayama S."/>
            <person name="Sugai M."/>
            <person name="Yagi T."/>
            <person name="Arakawa Y."/>
            <person name="Doi Y."/>
            <person name="Suzuki M."/>
        </authorList>
    </citation>
    <scope>NUCLEOTIDE SEQUENCE</scope>
    <source>
        <strain evidence="2">NUKP-37</strain>
    </source>
</reference>
<dbReference type="EMBL" id="BQTA01000014">
    <property type="protein sequence ID" value="GKJ99414.1"/>
    <property type="molecule type" value="Genomic_DNA"/>
</dbReference>
<gene>
    <name evidence="2" type="ORF">NUKP37_39710</name>
</gene>
<accession>A0A9P3UG22</accession>
<protein>
    <submittedName>
        <fullName evidence="2">Uncharacterized protein</fullName>
    </submittedName>
</protein>
<evidence type="ECO:0000313" key="2">
    <source>
        <dbReference type="EMBL" id="GKJ99414.1"/>
    </source>
</evidence>
<evidence type="ECO:0000313" key="3">
    <source>
        <dbReference type="Proteomes" id="UP001060507"/>
    </source>
</evidence>
<comment type="caution">
    <text evidence="2">The sequence shown here is derived from an EMBL/GenBank/DDBJ whole genome shotgun (WGS) entry which is preliminary data.</text>
</comment>
<dbReference type="AlphaFoldDB" id="A0A9P3UG22"/>
<feature type="region of interest" description="Disordered" evidence="1">
    <location>
        <begin position="1"/>
        <end position="24"/>
    </location>
</feature>
<dbReference type="Proteomes" id="UP001060507">
    <property type="component" value="Unassembled WGS sequence"/>
</dbReference>
<evidence type="ECO:0000256" key="1">
    <source>
        <dbReference type="SAM" id="MobiDB-lite"/>
    </source>
</evidence>
<organism evidence="2 3">
    <name type="scientific">Klebsiella variicola</name>
    <dbReference type="NCBI Taxonomy" id="244366"/>
    <lineage>
        <taxon>Bacteria</taxon>
        <taxon>Pseudomonadati</taxon>
        <taxon>Pseudomonadota</taxon>
        <taxon>Gammaproteobacteria</taxon>
        <taxon>Enterobacterales</taxon>
        <taxon>Enterobacteriaceae</taxon>
        <taxon>Klebsiella/Raoultella group</taxon>
        <taxon>Klebsiella</taxon>
        <taxon>Klebsiella pneumoniae complex</taxon>
    </lineage>
</organism>
<dbReference type="RefSeq" id="WP_219995138.1">
    <property type="nucleotide sequence ID" value="NZ_QIWU01000015.1"/>
</dbReference>